<evidence type="ECO:0008006" key="3">
    <source>
        <dbReference type="Google" id="ProtNLM"/>
    </source>
</evidence>
<organism evidence="1 2">
    <name type="scientific">Pyxidicoccus fallax</name>
    <dbReference type="NCBI Taxonomy" id="394095"/>
    <lineage>
        <taxon>Bacteria</taxon>
        <taxon>Pseudomonadati</taxon>
        <taxon>Myxococcota</taxon>
        <taxon>Myxococcia</taxon>
        <taxon>Myxococcales</taxon>
        <taxon>Cystobacterineae</taxon>
        <taxon>Myxococcaceae</taxon>
        <taxon>Pyxidicoccus</taxon>
    </lineage>
</organism>
<evidence type="ECO:0000313" key="1">
    <source>
        <dbReference type="EMBL" id="NMO21392.1"/>
    </source>
</evidence>
<reference evidence="1 2" key="1">
    <citation type="submission" date="2020-04" db="EMBL/GenBank/DDBJ databases">
        <title>Draft genome of Pyxidicoccus fallax type strain.</title>
        <authorList>
            <person name="Whitworth D.E."/>
        </authorList>
    </citation>
    <scope>NUCLEOTIDE SEQUENCE [LARGE SCALE GENOMIC DNA]</scope>
    <source>
        <strain evidence="1 2">DSM 14698</strain>
    </source>
</reference>
<name>A0A848LUY8_9BACT</name>
<protein>
    <recommendedName>
        <fullName evidence="3">DNA-binding regulatory protein</fullName>
    </recommendedName>
</protein>
<dbReference type="EMBL" id="JABBJJ010000318">
    <property type="protein sequence ID" value="NMO21392.1"/>
    <property type="molecule type" value="Genomic_DNA"/>
</dbReference>
<keyword evidence="2" id="KW-1185">Reference proteome</keyword>
<proteinExistence type="predicted"/>
<dbReference type="Proteomes" id="UP000518300">
    <property type="component" value="Unassembled WGS sequence"/>
</dbReference>
<evidence type="ECO:0000313" key="2">
    <source>
        <dbReference type="Proteomes" id="UP000518300"/>
    </source>
</evidence>
<sequence>MTDTPLAEQVRAVARELAAHGVTLDEAGFLRALAQRQGTTGAHLADLALAWACSRGDAPAIVHFERVYFTQATRALRKMNLGETLTEDVLGWMRFELFARPQGGLISTYSGRGDLGGWVRSIAVHEALKRARKQRREVTPEVAADLPVPEADLVAMRGAHRAEFTRALDESFRALSTQQRNVLRQYFLDGLTIDVLAGLYKVHRATAARWVSAARTELVERVRTRLAQELKLSEAGVDEVITLSNLQESLGELLRRTR</sequence>
<dbReference type="Gene3D" id="1.10.1740.10">
    <property type="match status" value="1"/>
</dbReference>
<comment type="caution">
    <text evidence="1">The sequence shown here is derived from an EMBL/GenBank/DDBJ whole genome shotgun (WGS) entry which is preliminary data.</text>
</comment>
<accession>A0A848LUY8</accession>
<dbReference type="AlphaFoldDB" id="A0A848LUY8"/>
<dbReference type="RefSeq" id="WP_169350580.1">
    <property type="nucleotide sequence ID" value="NZ_JABBJJ010000318.1"/>
</dbReference>
<dbReference type="InterPro" id="IPR013324">
    <property type="entry name" value="RNA_pol_sigma_r3/r4-like"/>
</dbReference>
<gene>
    <name evidence="1" type="ORF">HG543_42050</name>
</gene>
<dbReference type="SUPFAM" id="SSF88659">
    <property type="entry name" value="Sigma3 and sigma4 domains of RNA polymerase sigma factors"/>
    <property type="match status" value="1"/>
</dbReference>